<accession>A0ABW5XCJ8</accession>
<feature type="domain" description="DUF58" evidence="1">
    <location>
        <begin position="171"/>
        <end position="341"/>
    </location>
</feature>
<dbReference type="Pfam" id="PF01882">
    <property type="entry name" value="DUF58"/>
    <property type="match status" value="1"/>
</dbReference>
<organism evidence="2 3">
    <name type="scientific">Populibacterium corticicola</name>
    <dbReference type="NCBI Taxonomy" id="1812826"/>
    <lineage>
        <taxon>Bacteria</taxon>
        <taxon>Bacillati</taxon>
        <taxon>Actinomycetota</taxon>
        <taxon>Actinomycetes</taxon>
        <taxon>Micrococcales</taxon>
        <taxon>Jonesiaceae</taxon>
        <taxon>Populibacterium</taxon>
    </lineage>
</organism>
<gene>
    <name evidence="2" type="ORF">ACFSYH_03180</name>
</gene>
<dbReference type="Proteomes" id="UP001597391">
    <property type="component" value="Unassembled WGS sequence"/>
</dbReference>
<dbReference type="InterPro" id="IPR002881">
    <property type="entry name" value="DUF58"/>
</dbReference>
<evidence type="ECO:0000259" key="1">
    <source>
        <dbReference type="Pfam" id="PF01882"/>
    </source>
</evidence>
<dbReference type="EMBL" id="JBHUOP010000001">
    <property type="protein sequence ID" value="MFD2839567.1"/>
    <property type="molecule type" value="Genomic_DNA"/>
</dbReference>
<sequence length="401" mass="43768">MTGNPSLAFLALAGLVTTGFGYVARQSGTFHYRFAVRSATGRAEPNIAYATAILTPPEHGARAIVEVTFPGTTPLLLQVDVSRKRDIEFSVKTLRTGPRQQFGVRVLPLGPSGDWFGVWSQSTLPNTLVLAPTTVLTHIPTSTVTRGLTGPRTARRAGEGTEFRDLGPMNWGDSQRRIDWKASARDTSGLEQLQVRRTHAQSEATTIVIVDSRDEIGPEVITWGALNEIRADHHTSLDLARAAAVSIAQAAIASGDRVGFEDLARPRRPINPGTGPRHLQRIRHAISLTAPQGSVPERVRAPMVPSGSFVYLISTFLDDAPSTTALSLVAHGHQVIAVDVLPRLSLWELSDRQRLALRLVMVKRDARLRMVKGMGIDVMQWTSENVSRALAGRAISDRRKR</sequence>
<proteinExistence type="predicted"/>
<keyword evidence="3" id="KW-1185">Reference proteome</keyword>
<dbReference type="PANTHER" id="PTHR33608">
    <property type="entry name" value="BLL2464 PROTEIN"/>
    <property type="match status" value="1"/>
</dbReference>
<name>A0ABW5XCJ8_9MICO</name>
<reference evidence="3" key="1">
    <citation type="journal article" date="2019" name="Int. J. Syst. Evol. Microbiol.">
        <title>The Global Catalogue of Microorganisms (GCM) 10K type strain sequencing project: providing services to taxonomists for standard genome sequencing and annotation.</title>
        <authorList>
            <consortium name="The Broad Institute Genomics Platform"/>
            <consortium name="The Broad Institute Genome Sequencing Center for Infectious Disease"/>
            <person name="Wu L."/>
            <person name="Ma J."/>
        </authorList>
    </citation>
    <scope>NUCLEOTIDE SEQUENCE [LARGE SCALE GENOMIC DNA]</scope>
    <source>
        <strain evidence="3">KCTC 33576</strain>
    </source>
</reference>
<evidence type="ECO:0000313" key="2">
    <source>
        <dbReference type="EMBL" id="MFD2839567.1"/>
    </source>
</evidence>
<comment type="caution">
    <text evidence="2">The sequence shown here is derived from an EMBL/GenBank/DDBJ whole genome shotgun (WGS) entry which is preliminary data.</text>
</comment>
<protein>
    <submittedName>
        <fullName evidence="2">DUF58 domain-containing protein</fullName>
    </submittedName>
</protein>
<evidence type="ECO:0000313" key="3">
    <source>
        <dbReference type="Proteomes" id="UP001597391"/>
    </source>
</evidence>
<dbReference type="PANTHER" id="PTHR33608:SF14">
    <property type="entry name" value="POSSIBLE CONSERVED SECRETED PROTEIN"/>
    <property type="match status" value="1"/>
</dbReference>